<accession>A0A2H9T7T9</accession>
<protein>
    <recommendedName>
        <fullName evidence="1">Serine dehydratase-like alpha subunit domain-containing protein</fullName>
    </recommendedName>
</protein>
<sequence length="432" mass="45068">MQSAMLFAGFIEILKKEVVPATGCTEPVSVALAAAQCRQLLGKLPDSLNVRVSPNLLKNGLGVTVPPTGKKGLPIAAAVGAVGGNAEAGLQVLADITPEQVSQAEQMISDGKIIIQQAPVSNTVYVRATAKAGTDEAVVTIADKHTHIIERSLNGTHYLTEPENDKNSPTPSAPFDISQSSAREIYDFSLTAPLNSIEFMGFTATLNASLAQEGLKNEYGLQIGKILTEDLKQGLLSDDLLTRAMRITAAASDARMGGATLAAASNSGSGNQGITATIPVVITAQWIKASHEQLIRALTLSHLTAIYIKSHLPSLSAMCATTTAAMGSAVSITWLLGGDFSASERAVHNIIGDVSGMICDGAKNGCAMKVSTSTQAAIKAVLIAISGSRVTGQEGIIQPNVEDSIRNLGSIVHQGMKTVDTQILKIMTQKMV</sequence>
<dbReference type="InterPro" id="IPR021144">
    <property type="entry name" value="UPF0597"/>
</dbReference>
<dbReference type="HAMAP" id="MF_01845">
    <property type="entry name" value="UPF0597"/>
    <property type="match status" value="1"/>
</dbReference>
<dbReference type="EMBL" id="NSIT01000078">
    <property type="protein sequence ID" value="PJE79305.1"/>
    <property type="molecule type" value="Genomic_DNA"/>
</dbReference>
<comment type="caution">
    <text evidence="2">The sequence shown here is derived from an EMBL/GenBank/DDBJ whole genome shotgun (WGS) entry which is preliminary data.</text>
</comment>
<dbReference type="AlphaFoldDB" id="A0A2H9T7T9"/>
<reference evidence="2" key="1">
    <citation type="journal article" date="2017" name="Appl. Environ. Microbiol.">
        <title>Molecular characterization of an Endozoicomonas-like organism causing infection in king scallop Pecten maximus L.</title>
        <authorList>
            <person name="Cano I."/>
            <person name="van Aerle R."/>
            <person name="Ross S."/>
            <person name="Verner-Jeffreys D.W."/>
            <person name="Paley R.K."/>
            <person name="Rimmer G."/>
            <person name="Ryder D."/>
            <person name="Hooper P."/>
            <person name="Stone D."/>
            <person name="Feist S.W."/>
        </authorList>
    </citation>
    <scope>NUCLEOTIDE SEQUENCE</scope>
</reference>
<dbReference type="Pfam" id="PF03313">
    <property type="entry name" value="SDH_alpha"/>
    <property type="match status" value="1"/>
</dbReference>
<gene>
    <name evidence="2" type="ORF">CI610_01718</name>
</gene>
<dbReference type="InterPro" id="IPR005130">
    <property type="entry name" value="Ser_deHydtase-like_asu"/>
</dbReference>
<evidence type="ECO:0000259" key="1">
    <source>
        <dbReference type="Pfam" id="PF03313"/>
    </source>
</evidence>
<proteinExistence type="inferred from homology"/>
<feature type="domain" description="Serine dehydratase-like alpha subunit" evidence="1">
    <location>
        <begin position="88"/>
        <end position="425"/>
    </location>
</feature>
<evidence type="ECO:0000313" key="2">
    <source>
        <dbReference type="EMBL" id="PJE79305.1"/>
    </source>
</evidence>
<organism evidence="2">
    <name type="scientific">invertebrate metagenome</name>
    <dbReference type="NCBI Taxonomy" id="1711999"/>
    <lineage>
        <taxon>unclassified sequences</taxon>
        <taxon>metagenomes</taxon>
        <taxon>organismal metagenomes</taxon>
    </lineage>
</organism>
<dbReference type="PANTHER" id="PTHR30501:SF2">
    <property type="entry name" value="UPF0597 PROTEIN YHAM"/>
    <property type="match status" value="1"/>
</dbReference>
<dbReference type="GO" id="GO:0019450">
    <property type="term" value="P:L-cysteine catabolic process to pyruvate"/>
    <property type="evidence" value="ECO:0007669"/>
    <property type="project" value="TreeGrafter"/>
</dbReference>
<dbReference type="PANTHER" id="PTHR30501">
    <property type="entry name" value="UPF0597 PROTEIN YHAM"/>
    <property type="match status" value="1"/>
</dbReference>
<dbReference type="GO" id="GO:0080146">
    <property type="term" value="F:L-cysteine desulfhydrase activity"/>
    <property type="evidence" value="ECO:0007669"/>
    <property type="project" value="TreeGrafter"/>
</dbReference>
<name>A0A2H9T7T9_9ZZZZ</name>
<dbReference type="PIRSF" id="PIRSF006054">
    <property type="entry name" value="UCP006054"/>
    <property type="match status" value="1"/>
</dbReference>